<dbReference type="PRINTS" id="PR00335">
    <property type="entry name" value="KUPTAKETRKA"/>
</dbReference>
<dbReference type="PANTHER" id="PTHR43833">
    <property type="entry name" value="POTASSIUM CHANNEL PROTEIN 2-RELATED-RELATED"/>
    <property type="match status" value="1"/>
</dbReference>
<dbReference type="InterPro" id="IPR036291">
    <property type="entry name" value="NAD(P)-bd_dom_sf"/>
</dbReference>
<dbReference type="PROSITE" id="PS51202">
    <property type="entry name" value="RCK_C"/>
    <property type="match status" value="1"/>
</dbReference>
<protein>
    <recommendedName>
        <fullName evidence="1">Trk system potassium uptake protein TrkA</fullName>
    </recommendedName>
</protein>
<keyword evidence="2" id="KW-0813">Transport</keyword>
<evidence type="ECO:0000313" key="7">
    <source>
        <dbReference type="EMBL" id="HIU62715.1"/>
    </source>
</evidence>
<evidence type="ECO:0000313" key="8">
    <source>
        <dbReference type="Proteomes" id="UP000824145"/>
    </source>
</evidence>
<evidence type="ECO:0000259" key="5">
    <source>
        <dbReference type="PROSITE" id="PS51201"/>
    </source>
</evidence>
<evidence type="ECO:0000256" key="3">
    <source>
        <dbReference type="ARBA" id="ARBA00022958"/>
    </source>
</evidence>
<dbReference type="GO" id="GO:0005886">
    <property type="term" value="C:plasma membrane"/>
    <property type="evidence" value="ECO:0007669"/>
    <property type="project" value="InterPro"/>
</dbReference>
<keyword evidence="4" id="KW-0520">NAD</keyword>
<dbReference type="InterPro" id="IPR006037">
    <property type="entry name" value="RCK_C"/>
</dbReference>
<keyword evidence="2" id="KW-0633">Potassium transport</keyword>
<dbReference type="SUPFAM" id="SSF51735">
    <property type="entry name" value="NAD(P)-binding Rossmann-fold domains"/>
    <property type="match status" value="1"/>
</dbReference>
<evidence type="ECO:0000256" key="1">
    <source>
        <dbReference type="ARBA" id="ARBA00017378"/>
    </source>
</evidence>
<dbReference type="PANTHER" id="PTHR43833:SF7">
    <property type="entry name" value="KTR SYSTEM POTASSIUM UPTAKE PROTEIN C"/>
    <property type="match status" value="1"/>
</dbReference>
<dbReference type="Gene3D" id="3.40.50.720">
    <property type="entry name" value="NAD(P)-binding Rossmann-like Domain"/>
    <property type="match status" value="1"/>
</dbReference>
<gene>
    <name evidence="7" type="ORF">IAB07_02965</name>
</gene>
<name>A0A9D1MM67_9FIRM</name>
<dbReference type="Proteomes" id="UP000824145">
    <property type="component" value="Unassembled WGS sequence"/>
</dbReference>
<reference evidence="7" key="1">
    <citation type="submission" date="2020-10" db="EMBL/GenBank/DDBJ databases">
        <authorList>
            <person name="Gilroy R."/>
        </authorList>
    </citation>
    <scope>NUCLEOTIDE SEQUENCE</scope>
    <source>
        <strain evidence="7">9366</strain>
    </source>
</reference>
<dbReference type="InterPro" id="IPR050721">
    <property type="entry name" value="Trk_Ktr_HKT_K-transport"/>
</dbReference>
<evidence type="ECO:0000256" key="4">
    <source>
        <dbReference type="ARBA" id="ARBA00023027"/>
    </source>
</evidence>
<dbReference type="AlphaFoldDB" id="A0A9D1MM67"/>
<dbReference type="GO" id="GO:0015079">
    <property type="term" value="F:potassium ion transmembrane transporter activity"/>
    <property type="evidence" value="ECO:0007669"/>
    <property type="project" value="InterPro"/>
</dbReference>
<dbReference type="InterPro" id="IPR003148">
    <property type="entry name" value="RCK_N"/>
</dbReference>
<keyword evidence="3" id="KW-0630">Potassium</keyword>
<keyword evidence="2" id="KW-0406">Ion transport</keyword>
<reference evidence="7" key="2">
    <citation type="journal article" date="2021" name="PeerJ">
        <title>Extensive microbial diversity within the chicken gut microbiome revealed by metagenomics and culture.</title>
        <authorList>
            <person name="Gilroy R."/>
            <person name="Ravi A."/>
            <person name="Getino M."/>
            <person name="Pursley I."/>
            <person name="Horton D.L."/>
            <person name="Alikhan N.F."/>
            <person name="Baker D."/>
            <person name="Gharbi K."/>
            <person name="Hall N."/>
            <person name="Watson M."/>
            <person name="Adriaenssens E.M."/>
            <person name="Foster-Nyarko E."/>
            <person name="Jarju S."/>
            <person name="Secka A."/>
            <person name="Antonio M."/>
            <person name="Oren A."/>
            <person name="Chaudhuri R.R."/>
            <person name="La Ragione R."/>
            <person name="Hildebrand F."/>
            <person name="Pallen M.J."/>
        </authorList>
    </citation>
    <scope>NUCLEOTIDE SEQUENCE</scope>
    <source>
        <strain evidence="7">9366</strain>
    </source>
</reference>
<dbReference type="Pfam" id="PF02254">
    <property type="entry name" value="TrkA_N"/>
    <property type="match status" value="1"/>
</dbReference>
<comment type="caution">
    <text evidence="7">The sequence shown here is derived from an EMBL/GenBank/DDBJ whole genome shotgun (WGS) entry which is preliminary data.</text>
</comment>
<dbReference type="Pfam" id="PF02080">
    <property type="entry name" value="TrkA_C"/>
    <property type="match status" value="1"/>
</dbReference>
<dbReference type="InterPro" id="IPR006036">
    <property type="entry name" value="K_uptake_TrkA"/>
</dbReference>
<feature type="domain" description="RCK C-terminal" evidence="6">
    <location>
        <begin position="134"/>
        <end position="215"/>
    </location>
</feature>
<sequence>MKSILVIGMGRFGTYLAHNLASMGNQVMVVDKDEDIIERLAPHFTDALAGDCAQEEVLKEIGVNNFDVVFVTMGSSFQSSLEVSALAKDLGAKHVVSMSGSEIQSKFLLRNGADEVIYPQKDMALKTAVRYNAENIFDFIQLDNDNGIFELAIPKEWVGKDVVSANIRKEYNLNVLAVKKGGKETLLAIAGYVFSEDDHVVVAGSFKDVERLKGR</sequence>
<accession>A0A9D1MM67</accession>
<dbReference type="InterPro" id="IPR036721">
    <property type="entry name" value="RCK_C_sf"/>
</dbReference>
<dbReference type="EMBL" id="DVNJ01000015">
    <property type="protein sequence ID" value="HIU62715.1"/>
    <property type="molecule type" value="Genomic_DNA"/>
</dbReference>
<feature type="domain" description="RCK N-terminal" evidence="5">
    <location>
        <begin position="1"/>
        <end position="118"/>
    </location>
</feature>
<evidence type="ECO:0000256" key="2">
    <source>
        <dbReference type="ARBA" id="ARBA00022538"/>
    </source>
</evidence>
<evidence type="ECO:0000259" key="6">
    <source>
        <dbReference type="PROSITE" id="PS51202"/>
    </source>
</evidence>
<dbReference type="Gene3D" id="3.30.70.1450">
    <property type="entry name" value="Regulator of K+ conductance, C-terminal domain"/>
    <property type="match status" value="1"/>
</dbReference>
<proteinExistence type="predicted"/>
<organism evidence="7 8">
    <name type="scientific">Candidatus Caccalectryoclostridium excrementigallinarum</name>
    <dbReference type="NCBI Taxonomy" id="2840710"/>
    <lineage>
        <taxon>Bacteria</taxon>
        <taxon>Bacillati</taxon>
        <taxon>Bacillota</taxon>
        <taxon>Clostridia</taxon>
        <taxon>Christensenellales</taxon>
        <taxon>Christensenellaceae</taxon>
        <taxon>Christensenellaceae incertae sedis</taxon>
        <taxon>Candidatus Caccalectryoclostridium</taxon>
    </lineage>
</organism>
<dbReference type="PROSITE" id="PS51201">
    <property type="entry name" value="RCK_N"/>
    <property type="match status" value="1"/>
</dbReference>
<dbReference type="SUPFAM" id="SSF116726">
    <property type="entry name" value="TrkA C-terminal domain-like"/>
    <property type="match status" value="1"/>
</dbReference>